<accession>A0A7W8VD38</accession>
<dbReference type="RefSeq" id="WP_184391684.1">
    <property type="nucleotide sequence ID" value="NZ_BAAAJD010000035.1"/>
</dbReference>
<evidence type="ECO:0000313" key="1">
    <source>
        <dbReference type="EMBL" id="MBB5432071.1"/>
    </source>
</evidence>
<dbReference type="Proteomes" id="UP000572635">
    <property type="component" value="Unassembled WGS sequence"/>
</dbReference>
<gene>
    <name evidence="1" type="ORF">HDA36_002155</name>
</gene>
<dbReference type="AlphaFoldDB" id="A0A7W8VD38"/>
<name>A0A7W8VD38_9ACTN</name>
<proteinExistence type="predicted"/>
<organism evidence="1 2">
    <name type="scientific">Nocardiopsis composta</name>
    <dbReference type="NCBI Taxonomy" id="157465"/>
    <lineage>
        <taxon>Bacteria</taxon>
        <taxon>Bacillati</taxon>
        <taxon>Actinomycetota</taxon>
        <taxon>Actinomycetes</taxon>
        <taxon>Streptosporangiales</taxon>
        <taxon>Nocardiopsidaceae</taxon>
        <taxon>Nocardiopsis</taxon>
    </lineage>
</organism>
<dbReference type="EMBL" id="JACHDB010000001">
    <property type="protein sequence ID" value="MBB5432071.1"/>
    <property type="molecule type" value="Genomic_DNA"/>
</dbReference>
<evidence type="ECO:0000313" key="2">
    <source>
        <dbReference type="Proteomes" id="UP000572635"/>
    </source>
</evidence>
<sequence>MNRPMTGPGVSALGHRDAIRTFSGEHEEDVLAHKPILGKQASAAGKQAGAERWEMRMAGSGREPLTPELGVLGEILRLARVSAGATMRDVEEYSSGHISNVENRRVMPSRELVVLYVARFGCDRMRALSAYERAKSAASARRSGRSGGASSFVDEEVGPESDIDAIRRTYRVRDVETSYTLGAEGQVVEAVTIRSLTAVAPRVGLAVARFNYPTDPRPGVLDITAIAGCSILRRSESHTGAISAVLALEREVQRNEGPHTYAFRVSVRSQVPALPKIRYYASGRTQRCALRVKFHNGRPPAAVWWFRSASRAEVEYGDEVETNLLSGDDGHFYFADFYDLDTEHCGIAWRWA</sequence>
<comment type="caution">
    <text evidence="1">The sequence shown here is derived from an EMBL/GenBank/DDBJ whole genome shotgun (WGS) entry which is preliminary data.</text>
</comment>
<dbReference type="InterPro" id="IPR001387">
    <property type="entry name" value="Cro/C1-type_HTH"/>
</dbReference>
<reference evidence="1 2" key="1">
    <citation type="submission" date="2020-08" db="EMBL/GenBank/DDBJ databases">
        <title>Sequencing the genomes of 1000 actinobacteria strains.</title>
        <authorList>
            <person name="Klenk H.-P."/>
        </authorList>
    </citation>
    <scope>NUCLEOTIDE SEQUENCE [LARGE SCALE GENOMIC DNA]</scope>
    <source>
        <strain evidence="1 2">DSM 44551</strain>
    </source>
</reference>
<dbReference type="CDD" id="cd00093">
    <property type="entry name" value="HTH_XRE"/>
    <property type="match status" value="1"/>
</dbReference>
<protein>
    <submittedName>
        <fullName evidence="1">Uncharacterized protein</fullName>
    </submittedName>
</protein>
<keyword evidence="2" id="KW-1185">Reference proteome</keyword>